<dbReference type="AlphaFoldDB" id="A0AAN8VB82"/>
<evidence type="ECO:0000313" key="5">
    <source>
        <dbReference type="Proteomes" id="UP001370490"/>
    </source>
</evidence>
<evidence type="ECO:0000259" key="3">
    <source>
        <dbReference type="Pfam" id="PF04504"/>
    </source>
</evidence>
<dbReference type="Pfam" id="PF04504">
    <property type="entry name" value="GeBP-like_DBD"/>
    <property type="match status" value="1"/>
</dbReference>
<feature type="domain" description="Glabrous enhancer-binding protein-like DBD" evidence="3">
    <location>
        <begin position="290"/>
        <end position="385"/>
    </location>
</feature>
<feature type="region of interest" description="Disordered" evidence="2">
    <location>
        <begin position="1"/>
        <end position="283"/>
    </location>
</feature>
<feature type="compositionally biased region" description="Acidic residues" evidence="2">
    <location>
        <begin position="213"/>
        <end position="226"/>
    </location>
</feature>
<dbReference type="GO" id="GO:0005634">
    <property type="term" value="C:nucleus"/>
    <property type="evidence" value="ECO:0007669"/>
    <property type="project" value="TreeGrafter"/>
</dbReference>
<dbReference type="EMBL" id="JBAMMX010000011">
    <property type="protein sequence ID" value="KAK6931778.1"/>
    <property type="molecule type" value="Genomic_DNA"/>
</dbReference>
<accession>A0AAN8VB82</accession>
<evidence type="ECO:0000256" key="2">
    <source>
        <dbReference type="SAM" id="MobiDB-lite"/>
    </source>
</evidence>
<dbReference type="GO" id="GO:0006355">
    <property type="term" value="P:regulation of DNA-templated transcription"/>
    <property type="evidence" value="ECO:0007669"/>
    <property type="project" value="InterPro"/>
</dbReference>
<feature type="compositionally biased region" description="Polar residues" evidence="2">
    <location>
        <begin position="53"/>
        <end position="62"/>
    </location>
</feature>
<feature type="compositionally biased region" description="Basic and acidic residues" evidence="2">
    <location>
        <begin position="247"/>
        <end position="256"/>
    </location>
</feature>
<comment type="caution">
    <text evidence="4">The sequence shown here is derived from an EMBL/GenBank/DDBJ whole genome shotgun (WGS) entry which is preliminary data.</text>
</comment>
<gene>
    <name evidence="4" type="ORF">RJ641_003571</name>
</gene>
<dbReference type="PANTHER" id="PTHR31662:SF33">
    <property type="entry name" value="DNA-BINDING STOREKEEPER PROTEIN TRANSCRIPTIONAL REGULATOR-LIKE PROTEIN"/>
    <property type="match status" value="1"/>
</dbReference>
<dbReference type="InterPro" id="IPR053932">
    <property type="entry name" value="GeBP-like_DBD"/>
</dbReference>
<feature type="compositionally biased region" description="Basic and acidic residues" evidence="2">
    <location>
        <begin position="160"/>
        <end position="180"/>
    </location>
</feature>
<feature type="compositionally biased region" description="Low complexity" evidence="2">
    <location>
        <begin position="93"/>
        <end position="104"/>
    </location>
</feature>
<organism evidence="4 5">
    <name type="scientific">Dillenia turbinata</name>
    <dbReference type="NCBI Taxonomy" id="194707"/>
    <lineage>
        <taxon>Eukaryota</taxon>
        <taxon>Viridiplantae</taxon>
        <taxon>Streptophyta</taxon>
        <taxon>Embryophyta</taxon>
        <taxon>Tracheophyta</taxon>
        <taxon>Spermatophyta</taxon>
        <taxon>Magnoliopsida</taxon>
        <taxon>eudicotyledons</taxon>
        <taxon>Gunneridae</taxon>
        <taxon>Pentapetalae</taxon>
        <taxon>Dilleniales</taxon>
        <taxon>Dilleniaceae</taxon>
        <taxon>Dillenia</taxon>
    </lineage>
</organism>
<proteinExistence type="inferred from homology"/>
<evidence type="ECO:0000256" key="1">
    <source>
        <dbReference type="ARBA" id="ARBA00010820"/>
    </source>
</evidence>
<reference evidence="4 5" key="1">
    <citation type="submission" date="2023-12" db="EMBL/GenBank/DDBJ databases">
        <title>A high-quality genome assembly for Dillenia turbinata (Dilleniales).</title>
        <authorList>
            <person name="Chanderbali A."/>
        </authorList>
    </citation>
    <scope>NUCLEOTIDE SEQUENCE [LARGE SCALE GENOMIC DNA]</scope>
    <source>
        <strain evidence="4">LSX21</strain>
        <tissue evidence="4">Leaf</tissue>
    </source>
</reference>
<feature type="compositionally biased region" description="Acidic residues" evidence="2">
    <location>
        <begin position="19"/>
        <end position="28"/>
    </location>
</feature>
<keyword evidence="5" id="KW-1185">Reference proteome</keyword>
<sequence length="522" mass="57502">MAPKRPSMQAPPPGKPSSEEESSEEEASDGVGERASSRPPPPSNKPSKKKTSVTPQLSSSTFGADESEEGTGERASSRPPPPPPSYNKKPTQKKTTVTPQSSSSADGADESKEGSGDSFTENHLNIAAIPDPSTKPLPLKPAEETSKSKKMNVTSVKRTSGNDREKKDSKRAKTDKRGDKAASSLPPPPSYSNSKPSEKRTTVSPPSSSSTDGADESEEESDDSDTENPPKIASIPDASANPLAAKPTDETSKSNEKVIPVNGASENDMEKKDSNMAKADGSSPLKRPLFVRIWSEDDEIAILNGLFEYGSEKGVDPFRDLNVFYEFAKKSVRADVSKSQFIDKVRKLKQKFKDNVKKGKKNGEDPVFKKTHDGKVFVLSKKIWGGEAVKSVEAKSADGKTPKGTKSEVSRKNAENSKDVEMPNLCDDKEEKGLEMENYSDDAVSLRCWVKYSEKLGVSDMDERSMKEGLELLPNWKKRELAERWKKLVCREMEIYLNRVELLRDRVNMVRMAVWSKYRSET</sequence>
<dbReference type="Proteomes" id="UP001370490">
    <property type="component" value="Unassembled WGS sequence"/>
</dbReference>
<evidence type="ECO:0000313" key="4">
    <source>
        <dbReference type="EMBL" id="KAK6931778.1"/>
    </source>
</evidence>
<name>A0AAN8VB82_9MAGN</name>
<dbReference type="InterPro" id="IPR007592">
    <property type="entry name" value="GEBP"/>
</dbReference>
<feature type="region of interest" description="Disordered" evidence="2">
    <location>
        <begin position="394"/>
        <end position="424"/>
    </location>
</feature>
<dbReference type="PANTHER" id="PTHR31662">
    <property type="entry name" value="BNAANNG10740D PROTEIN-RELATED"/>
    <property type="match status" value="1"/>
</dbReference>
<protein>
    <submittedName>
        <fullName evidence="4">GLABROUS1 enhancer-binding protein family</fullName>
    </submittedName>
</protein>
<comment type="similarity">
    <text evidence="1">Belongs to the GeBP family.</text>
</comment>